<dbReference type="InterPro" id="IPR011610">
    <property type="entry name" value="SAM_mthyl_Trfase_ML2640-like"/>
</dbReference>
<dbReference type="GO" id="GO:0008168">
    <property type="term" value="F:methyltransferase activity"/>
    <property type="evidence" value="ECO:0007669"/>
    <property type="project" value="UniProtKB-KW"/>
</dbReference>
<accession>A0AAW1RS66</accession>
<dbReference type="PANTHER" id="PTHR43619">
    <property type="entry name" value="S-ADENOSYL-L-METHIONINE-DEPENDENT METHYLTRANSFERASE YKTD-RELATED"/>
    <property type="match status" value="1"/>
</dbReference>
<comment type="caution">
    <text evidence="5">The sequence shown here is derived from an EMBL/GenBank/DDBJ whole genome shotgun (WGS) entry which is preliminary data.</text>
</comment>
<name>A0AAW1RS66_9CHLO</name>
<evidence type="ECO:0000256" key="1">
    <source>
        <dbReference type="ARBA" id="ARBA00008138"/>
    </source>
</evidence>
<evidence type="ECO:0000256" key="3">
    <source>
        <dbReference type="ARBA" id="ARBA00022679"/>
    </source>
</evidence>
<dbReference type="InterPro" id="IPR029063">
    <property type="entry name" value="SAM-dependent_MTases_sf"/>
</dbReference>
<proteinExistence type="inferred from homology"/>
<keyword evidence="3" id="KW-0808">Transferase</keyword>
<evidence type="ECO:0000256" key="4">
    <source>
        <dbReference type="SAM" id="MobiDB-lite"/>
    </source>
</evidence>
<dbReference type="AlphaFoldDB" id="A0AAW1RS66"/>
<reference evidence="5 6" key="1">
    <citation type="journal article" date="2024" name="Nat. Commun.">
        <title>Phylogenomics reveals the evolutionary origins of lichenization in chlorophyte algae.</title>
        <authorList>
            <person name="Puginier C."/>
            <person name="Libourel C."/>
            <person name="Otte J."/>
            <person name="Skaloud P."/>
            <person name="Haon M."/>
            <person name="Grisel S."/>
            <person name="Petersen M."/>
            <person name="Berrin J.G."/>
            <person name="Delaux P.M."/>
            <person name="Dal Grande F."/>
            <person name="Keller J."/>
        </authorList>
    </citation>
    <scope>NUCLEOTIDE SEQUENCE [LARGE SCALE GENOMIC DNA]</scope>
    <source>
        <strain evidence="5 6">SAG 245.80</strain>
    </source>
</reference>
<comment type="similarity">
    <text evidence="1">Belongs to the UPF0677 family.</text>
</comment>
<dbReference type="EMBL" id="JALJOU010000025">
    <property type="protein sequence ID" value="KAK9836338.1"/>
    <property type="molecule type" value="Genomic_DNA"/>
</dbReference>
<dbReference type="Proteomes" id="UP001445335">
    <property type="component" value="Unassembled WGS sequence"/>
</dbReference>
<evidence type="ECO:0000313" key="5">
    <source>
        <dbReference type="EMBL" id="KAK9836338.1"/>
    </source>
</evidence>
<evidence type="ECO:0000256" key="2">
    <source>
        <dbReference type="ARBA" id="ARBA00022603"/>
    </source>
</evidence>
<dbReference type="SUPFAM" id="SSF53335">
    <property type="entry name" value="S-adenosyl-L-methionine-dependent methyltransferases"/>
    <property type="match status" value="1"/>
</dbReference>
<keyword evidence="6" id="KW-1185">Reference proteome</keyword>
<gene>
    <name evidence="5" type="ORF">WJX81_006667</name>
</gene>
<sequence>MAEAAQPAAPATQPVLSEAKPVHRRDDGRKPALYHRKVGRGPCGIFRCVGNHRPTNYMILCQRPFNRDCKLPNCNEDFISPMFRDHVMPARVFWYNTFFYIYKTIYAWAVEEAMGAHGMINYVDARTSYMDGLVVIAAAQSIDQVVVIASGYCTRAYRLHRAGVKFFEVDLPPVVERKIGLVDAVLPDKEKYPRPAYVPTDLADVGALAGNLAGAGFDASRPALFTCEGIFCYLPQAVVDCVVAQVSEIAAPGSRLCLDLIPRGLLEGRVRPSRGFVNGRDALAARGEPLLSGFDTSPEDFAAYWRPHGWAVVELLDARALAAKQLPHLKWSDRKPPLLDFMHFAELRKE</sequence>
<dbReference type="NCBIfam" id="TIGR00027">
    <property type="entry name" value="mthyl_TIGR00027"/>
    <property type="match status" value="1"/>
</dbReference>
<dbReference type="GO" id="GO:0032259">
    <property type="term" value="P:methylation"/>
    <property type="evidence" value="ECO:0007669"/>
    <property type="project" value="UniProtKB-KW"/>
</dbReference>
<dbReference type="Gene3D" id="3.40.50.150">
    <property type="entry name" value="Vaccinia Virus protein VP39"/>
    <property type="match status" value="1"/>
</dbReference>
<evidence type="ECO:0000313" key="6">
    <source>
        <dbReference type="Proteomes" id="UP001445335"/>
    </source>
</evidence>
<protein>
    <recommendedName>
        <fullName evidence="7">S-adenosyl-L-methionine-dependent methyltransferase</fullName>
    </recommendedName>
</protein>
<organism evidence="5 6">
    <name type="scientific">Elliptochloris bilobata</name>
    <dbReference type="NCBI Taxonomy" id="381761"/>
    <lineage>
        <taxon>Eukaryota</taxon>
        <taxon>Viridiplantae</taxon>
        <taxon>Chlorophyta</taxon>
        <taxon>core chlorophytes</taxon>
        <taxon>Trebouxiophyceae</taxon>
        <taxon>Trebouxiophyceae incertae sedis</taxon>
        <taxon>Elliptochloris clade</taxon>
        <taxon>Elliptochloris</taxon>
    </lineage>
</organism>
<dbReference type="PANTHER" id="PTHR43619:SF2">
    <property type="entry name" value="S-ADENOSYL-L-METHIONINE-DEPENDENT METHYLTRANSFERASES SUPERFAMILY PROTEIN"/>
    <property type="match status" value="1"/>
</dbReference>
<feature type="region of interest" description="Disordered" evidence="4">
    <location>
        <begin position="1"/>
        <end position="26"/>
    </location>
</feature>
<feature type="compositionally biased region" description="Low complexity" evidence="4">
    <location>
        <begin position="1"/>
        <end position="14"/>
    </location>
</feature>
<dbReference type="InterPro" id="IPR007213">
    <property type="entry name" value="Ppm1/Ppm2/Tcmp"/>
</dbReference>
<evidence type="ECO:0008006" key="7">
    <source>
        <dbReference type="Google" id="ProtNLM"/>
    </source>
</evidence>
<dbReference type="Pfam" id="PF04072">
    <property type="entry name" value="LCM"/>
    <property type="match status" value="1"/>
</dbReference>
<keyword evidence="2" id="KW-0489">Methyltransferase</keyword>